<evidence type="ECO:0000256" key="7">
    <source>
        <dbReference type="PROSITE-ProRule" id="PRU10141"/>
    </source>
</evidence>
<dbReference type="CDD" id="cd14014">
    <property type="entry name" value="STKc_PknB_like"/>
    <property type="match status" value="1"/>
</dbReference>
<evidence type="ECO:0000256" key="1">
    <source>
        <dbReference type="ARBA" id="ARBA00010886"/>
    </source>
</evidence>
<dbReference type="OrthoDB" id="9788659at2"/>
<dbReference type="KEGG" id="mic:Mic7113_5933"/>
<evidence type="ECO:0000256" key="2">
    <source>
        <dbReference type="ARBA" id="ARBA00012513"/>
    </source>
</evidence>
<gene>
    <name evidence="9" type="ORF">Mic7113_5933</name>
</gene>
<dbReference type="Gene3D" id="3.30.200.20">
    <property type="entry name" value="Phosphorylase Kinase, domain 1"/>
    <property type="match status" value="1"/>
</dbReference>
<comment type="similarity">
    <text evidence="1">Belongs to the protein kinase superfamily. NEK Ser/Thr protein kinase family. NIMA subfamily.</text>
</comment>
<dbReference type="PROSITE" id="PS00107">
    <property type="entry name" value="PROTEIN_KINASE_ATP"/>
    <property type="match status" value="1"/>
</dbReference>
<keyword evidence="6 7" id="KW-0067">ATP-binding</keyword>
<keyword evidence="4 7" id="KW-0547">Nucleotide-binding</keyword>
<evidence type="ECO:0000256" key="3">
    <source>
        <dbReference type="ARBA" id="ARBA00022679"/>
    </source>
</evidence>
<keyword evidence="5 9" id="KW-0418">Kinase</keyword>
<keyword evidence="9" id="KW-0723">Serine/threonine-protein kinase</keyword>
<organism evidence="9 10">
    <name type="scientific">Allocoleopsis franciscana PCC 7113</name>
    <dbReference type="NCBI Taxonomy" id="1173027"/>
    <lineage>
        <taxon>Bacteria</taxon>
        <taxon>Bacillati</taxon>
        <taxon>Cyanobacteriota</taxon>
        <taxon>Cyanophyceae</taxon>
        <taxon>Coleofasciculales</taxon>
        <taxon>Coleofasciculaceae</taxon>
        <taxon>Allocoleopsis</taxon>
        <taxon>Allocoleopsis franciscana</taxon>
    </lineage>
</organism>
<dbReference type="Gene3D" id="1.10.510.10">
    <property type="entry name" value="Transferase(Phosphotransferase) domain 1"/>
    <property type="match status" value="1"/>
</dbReference>
<dbReference type="PATRIC" id="fig|1173027.3.peg.6573"/>
<dbReference type="InterPro" id="IPR008271">
    <property type="entry name" value="Ser/Thr_kinase_AS"/>
</dbReference>
<dbReference type="PANTHER" id="PTHR43671:SF13">
    <property type="entry name" value="SERINE_THREONINE-PROTEIN KINASE NEK2"/>
    <property type="match status" value="1"/>
</dbReference>
<protein>
    <recommendedName>
        <fullName evidence="2">non-specific serine/threonine protein kinase</fullName>
        <ecNumber evidence="2">2.7.11.1</ecNumber>
    </recommendedName>
</protein>
<dbReference type="PROSITE" id="PS50011">
    <property type="entry name" value="PROTEIN_KINASE_DOM"/>
    <property type="match status" value="1"/>
</dbReference>
<dbReference type="SMART" id="SM00220">
    <property type="entry name" value="S_TKc"/>
    <property type="match status" value="1"/>
</dbReference>
<dbReference type="STRING" id="1173027.Mic7113_5933"/>
<feature type="binding site" evidence="7">
    <location>
        <position position="45"/>
    </location>
    <ligand>
        <name>ATP</name>
        <dbReference type="ChEBI" id="CHEBI:30616"/>
    </ligand>
</feature>
<evidence type="ECO:0000313" key="10">
    <source>
        <dbReference type="Proteomes" id="UP000010471"/>
    </source>
</evidence>
<dbReference type="SUPFAM" id="SSF56112">
    <property type="entry name" value="Protein kinase-like (PK-like)"/>
    <property type="match status" value="1"/>
</dbReference>
<evidence type="ECO:0000256" key="6">
    <source>
        <dbReference type="ARBA" id="ARBA00022840"/>
    </source>
</evidence>
<keyword evidence="10" id="KW-1185">Reference proteome</keyword>
<reference evidence="9 10" key="1">
    <citation type="submission" date="2012-06" db="EMBL/GenBank/DDBJ databases">
        <title>Finished chromosome of genome of Microcoleus sp. PCC 7113.</title>
        <authorList>
            <consortium name="US DOE Joint Genome Institute"/>
            <person name="Gugger M."/>
            <person name="Coursin T."/>
            <person name="Rippka R."/>
            <person name="Tandeau De Marsac N."/>
            <person name="Huntemann M."/>
            <person name="Wei C.-L."/>
            <person name="Han J."/>
            <person name="Detter J.C."/>
            <person name="Han C."/>
            <person name="Tapia R."/>
            <person name="Chen A."/>
            <person name="Kyrpides N."/>
            <person name="Mavromatis K."/>
            <person name="Markowitz V."/>
            <person name="Szeto E."/>
            <person name="Ivanova N."/>
            <person name="Pagani I."/>
            <person name="Pati A."/>
            <person name="Goodwin L."/>
            <person name="Nordberg H.P."/>
            <person name="Cantor M.N."/>
            <person name="Hua S.X."/>
            <person name="Woyke T."/>
            <person name="Kerfeld C.A."/>
        </authorList>
    </citation>
    <scope>NUCLEOTIDE SEQUENCE [LARGE SCALE GENOMIC DNA]</scope>
    <source>
        <strain evidence="9 10">PCC 7113</strain>
    </source>
</reference>
<evidence type="ECO:0000313" key="9">
    <source>
        <dbReference type="EMBL" id="AFZ21536.1"/>
    </source>
</evidence>
<dbReference type="PANTHER" id="PTHR43671">
    <property type="entry name" value="SERINE/THREONINE-PROTEIN KINASE NEK"/>
    <property type="match status" value="1"/>
</dbReference>
<evidence type="ECO:0000256" key="4">
    <source>
        <dbReference type="ARBA" id="ARBA00022741"/>
    </source>
</evidence>
<dbReference type="EC" id="2.7.11.1" evidence="2"/>
<dbReference type="InterPro" id="IPR050660">
    <property type="entry name" value="NEK_Ser/Thr_kinase"/>
</dbReference>
<dbReference type="InterPro" id="IPR011009">
    <property type="entry name" value="Kinase-like_dom_sf"/>
</dbReference>
<evidence type="ECO:0000259" key="8">
    <source>
        <dbReference type="PROSITE" id="PS50011"/>
    </source>
</evidence>
<proteinExistence type="inferred from homology"/>
<dbReference type="GO" id="GO:0005524">
    <property type="term" value="F:ATP binding"/>
    <property type="evidence" value="ECO:0007669"/>
    <property type="project" value="UniProtKB-UniRule"/>
</dbReference>
<dbReference type="InterPro" id="IPR017441">
    <property type="entry name" value="Protein_kinase_ATP_BS"/>
</dbReference>
<dbReference type="Pfam" id="PF00069">
    <property type="entry name" value="Pkinase"/>
    <property type="match status" value="1"/>
</dbReference>
<dbReference type="Proteomes" id="UP000010471">
    <property type="component" value="Chromosome"/>
</dbReference>
<dbReference type="GO" id="GO:0004674">
    <property type="term" value="F:protein serine/threonine kinase activity"/>
    <property type="evidence" value="ECO:0007669"/>
    <property type="project" value="UniProtKB-KW"/>
</dbReference>
<dbReference type="EMBL" id="CP003630">
    <property type="protein sequence ID" value="AFZ21536.1"/>
    <property type="molecule type" value="Genomic_DNA"/>
</dbReference>
<accession>K9WP06</accession>
<name>K9WP06_9CYAN</name>
<dbReference type="HOGENOM" id="CLU_559980_0_0_3"/>
<keyword evidence="3" id="KW-0808">Transferase</keyword>
<dbReference type="InterPro" id="IPR000719">
    <property type="entry name" value="Prot_kinase_dom"/>
</dbReference>
<dbReference type="RefSeq" id="WP_015185665.1">
    <property type="nucleotide sequence ID" value="NC_019738.1"/>
</dbReference>
<dbReference type="AlphaFoldDB" id="K9WP06"/>
<sequence length="511" mass="57965">MTTDPNYGRLVANRYQLVKLIGKGAMGRVYQAKDMLLGGVIVAVKFLSQALLSKKMRDRFYGEATICAMLGEQSNHIVRVRDYGVDENEISFYVMEYLEGESLSEVIRQQPLSLPRFLNMSRQICSGLQTAHKGIVRDGKLSPVIHRDIKPSNILIVQDESFGELVKILDFGIAKLLQSEGDQTHSFMGTLAYCSPEQMEGKELDKRSDIYSLGIMMFEMLTGEMPIMGETHSFGGWYKAHHDFPPRSFESVNPDLKLPKHLKKLVLSCLAKDPNHRPQSVEEILRVLKSIQECLKRGEELVGEWGGKVEELPPPASPTQERNRTSDEICLATSWPKDKPQATIVFPHILKANNEHLATLWVMLNKKDIQERLVSTRYNQFLFLPSPHPIVLWITVLHNREYGARWLPCYLDLKTDIGQKMVRLLGEAGSYRLLFFALSEPHKCAKVMTSNIAPAQCKLLKNWANSSQTLLSSGQSQLTKKILKQEFEKLKPKILMKLEAIHTDFPTDLSG</sequence>
<dbReference type="PROSITE" id="PS00108">
    <property type="entry name" value="PROTEIN_KINASE_ST"/>
    <property type="match status" value="1"/>
</dbReference>
<evidence type="ECO:0000256" key="5">
    <source>
        <dbReference type="ARBA" id="ARBA00022777"/>
    </source>
</evidence>
<dbReference type="eggNOG" id="COG0515">
    <property type="taxonomic scope" value="Bacteria"/>
</dbReference>
<feature type="domain" description="Protein kinase" evidence="8">
    <location>
        <begin position="15"/>
        <end position="295"/>
    </location>
</feature>